<gene>
    <name evidence="6" type="ORF">Nepgr_015053</name>
</gene>
<dbReference type="InterPro" id="IPR041358">
    <property type="entry name" value="Raf1_N"/>
</dbReference>
<accession>A0AAD3XQ32</accession>
<feature type="compositionally biased region" description="Pro residues" evidence="2">
    <location>
        <begin position="84"/>
        <end position="93"/>
    </location>
</feature>
<dbReference type="AlphaFoldDB" id="A0AAD3XQ32"/>
<reference evidence="6" key="1">
    <citation type="submission" date="2023-05" db="EMBL/GenBank/DDBJ databases">
        <title>Nepenthes gracilis genome sequencing.</title>
        <authorList>
            <person name="Fukushima K."/>
        </authorList>
    </citation>
    <scope>NUCLEOTIDE SEQUENCE</scope>
    <source>
        <strain evidence="6">SING2019-196</strain>
    </source>
</reference>
<sequence>MISLATPKPLSVSDHHHHQNNFSSPSSFLSPCLHPLPRIIQTSSNSTSKSSVRKHISASSSPPPPIIPSSPLTSPQPQNLYQPFRPPPSPLPPKYQNLDAAGRFEILSNRLGLWFEYAPLISALFQEGFTPSSIEELTGISGVEQNRLVVAAKVRGSLSESSHLGPEALSYFDNGGAELLYEIRLLSATQRAAAARHLVQNRLDAKGARDVARAIKDFTLRRGDPGWESFDNNLPGDCLSFMYFRQSREYNNPSEKRTAALESALEAAESDKAKKRVLQELQGKGEDRKEREGADDGVRVPVVRMKTGEVAAASKVVVLPVCMAEEKEDGVLIAPFECRSEGEFGVMVSDKGWDRWVVLPGWEPVMGIESGGVVVSFPDAHALPWKSNRWYVEEPILVVADRGRKDVTSDDGFYLVMKSSDGGSSGSLKVERGLALKDMGIRESIGMVVLVVRPPKEEVEDQLNDDDWE</sequence>
<evidence type="ECO:0000259" key="4">
    <source>
        <dbReference type="Pfam" id="PF18578"/>
    </source>
</evidence>
<dbReference type="InterPro" id="IPR037494">
    <property type="entry name" value="RAF1"/>
</dbReference>
<protein>
    <submittedName>
        <fullName evidence="6">Uncharacterized protein</fullName>
    </submittedName>
</protein>
<dbReference type="Pfam" id="PF18579">
    <property type="entry name" value="Raf1_HTH"/>
    <property type="match status" value="1"/>
</dbReference>
<dbReference type="GO" id="GO:0009507">
    <property type="term" value="C:chloroplast"/>
    <property type="evidence" value="ECO:0007669"/>
    <property type="project" value="TreeGrafter"/>
</dbReference>
<dbReference type="GO" id="GO:0110102">
    <property type="term" value="P:ribulose bisphosphate carboxylase complex assembly"/>
    <property type="evidence" value="ECO:0007669"/>
    <property type="project" value="UniProtKB-ARBA"/>
</dbReference>
<comment type="caution">
    <text evidence="6">The sequence shown here is derived from an EMBL/GenBank/DDBJ whole genome shotgun (WGS) entry which is preliminary data.</text>
</comment>
<feature type="region of interest" description="Disordered" evidence="2">
    <location>
        <begin position="43"/>
        <end position="95"/>
    </location>
</feature>
<dbReference type="EMBL" id="BSYO01000012">
    <property type="protein sequence ID" value="GMH13212.1"/>
    <property type="molecule type" value="Genomic_DNA"/>
</dbReference>
<evidence type="ECO:0000256" key="2">
    <source>
        <dbReference type="SAM" id="MobiDB-lite"/>
    </source>
</evidence>
<evidence type="ECO:0000313" key="6">
    <source>
        <dbReference type="EMBL" id="GMH13212.1"/>
    </source>
</evidence>
<evidence type="ECO:0000256" key="1">
    <source>
        <dbReference type="ARBA" id="ARBA00023186"/>
    </source>
</evidence>
<dbReference type="Pfam" id="PF18087">
    <property type="entry name" value="RuBisCo_chap_C"/>
    <property type="match status" value="1"/>
</dbReference>
<dbReference type="InterPro" id="IPR040858">
    <property type="entry name" value="Raf1_C"/>
</dbReference>
<name>A0AAD3XQ32_NEPGR</name>
<dbReference type="Proteomes" id="UP001279734">
    <property type="component" value="Unassembled WGS sequence"/>
</dbReference>
<dbReference type="Pfam" id="PF18578">
    <property type="entry name" value="Raf1_N"/>
    <property type="match status" value="1"/>
</dbReference>
<feature type="domain" description="Rubisco accumulation factor 1 helix turn helix" evidence="5">
    <location>
        <begin position="100"/>
        <end position="158"/>
    </location>
</feature>
<feature type="domain" description="Rubisco accumulation factor 1 C-terminal" evidence="3">
    <location>
        <begin position="300"/>
        <end position="456"/>
    </location>
</feature>
<dbReference type="PANTHER" id="PTHR35299">
    <property type="entry name" value="RUBISCO ACCUMULATION FACTOR 1"/>
    <property type="match status" value="1"/>
</dbReference>
<dbReference type="InterPro" id="IPR040781">
    <property type="entry name" value="Raf1_HTH"/>
</dbReference>
<evidence type="ECO:0000313" key="7">
    <source>
        <dbReference type="Proteomes" id="UP001279734"/>
    </source>
</evidence>
<feature type="domain" description="Rubisco accumulation factor 1 alpha-helical" evidence="4">
    <location>
        <begin position="172"/>
        <end position="281"/>
    </location>
</feature>
<organism evidence="6 7">
    <name type="scientific">Nepenthes gracilis</name>
    <name type="common">Slender pitcher plant</name>
    <dbReference type="NCBI Taxonomy" id="150966"/>
    <lineage>
        <taxon>Eukaryota</taxon>
        <taxon>Viridiplantae</taxon>
        <taxon>Streptophyta</taxon>
        <taxon>Embryophyta</taxon>
        <taxon>Tracheophyta</taxon>
        <taxon>Spermatophyta</taxon>
        <taxon>Magnoliopsida</taxon>
        <taxon>eudicotyledons</taxon>
        <taxon>Gunneridae</taxon>
        <taxon>Pentapetalae</taxon>
        <taxon>Caryophyllales</taxon>
        <taxon>Nepenthaceae</taxon>
        <taxon>Nepenthes</taxon>
    </lineage>
</organism>
<feature type="region of interest" description="Disordered" evidence="2">
    <location>
        <begin position="1"/>
        <end position="24"/>
    </location>
</feature>
<dbReference type="PANTHER" id="PTHR35299:SF3">
    <property type="entry name" value="RUBISCO ACCUMULATION FACTOR 1.2, CHLOROPLASTIC"/>
    <property type="match status" value="1"/>
</dbReference>
<keyword evidence="1" id="KW-0143">Chaperone</keyword>
<evidence type="ECO:0000259" key="5">
    <source>
        <dbReference type="Pfam" id="PF18579"/>
    </source>
</evidence>
<evidence type="ECO:0000259" key="3">
    <source>
        <dbReference type="Pfam" id="PF18087"/>
    </source>
</evidence>
<keyword evidence="7" id="KW-1185">Reference proteome</keyword>
<proteinExistence type="predicted"/>